<protein>
    <submittedName>
        <fullName evidence="1">Uncharacterized protein</fullName>
    </submittedName>
</protein>
<proteinExistence type="predicted"/>
<dbReference type="AlphaFoldDB" id="A0A382CYQ6"/>
<evidence type="ECO:0000313" key="1">
    <source>
        <dbReference type="EMBL" id="SVB30999.1"/>
    </source>
</evidence>
<accession>A0A382CYQ6</accession>
<reference evidence="1" key="1">
    <citation type="submission" date="2018-05" db="EMBL/GenBank/DDBJ databases">
        <authorList>
            <person name="Lanie J.A."/>
            <person name="Ng W.-L."/>
            <person name="Kazmierczak K.M."/>
            <person name="Andrzejewski T.M."/>
            <person name="Davidsen T.M."/>
            <person name="Wayne K.J."/>
            <person name="Tettelin H."/>
            <person name="Glass J.I."/>
            <person name="Rusch D."/>
            <person name="Podicherti R."/>
            <person name="Tsui H.-C.T."/>
            <person name="Winkler M.E."/>
        </authorList>
    </citation>
    <scope>NUCLEOTIDE SEQUENCE</scope>
</reference>
<feature type="non-terminal residue" evidence="1">
    <location>
        <position position="24"/>
    </location>
</feature>
<gene>
    <name evidence="1" type="ORF">METZ01_LOCUS183853</name>
</gene>
<sequence>MVETVLAAVSLRKWSPGSIDEASV</sequence>
<dbReference type="EMBL" id="UINC01036671">
    <property type="protein sequence ID" value="SVB30999.1"/>
    <property type="molecule type" value="Genomic_DNA"/>
</dbReference>
<organism evidence="1">
    <name type="scientific">marine metagenome</name>
    <dbReference type="NCBI Taxonomy" id="408172"/>
    <lineage>
        <taxon>unclassified sequences</taxon>
        <taxon>metagenomes</taxon>
        <taxon>ecological metagenomes</taxon>
    </lineage>
</organism>
<name>A0A382CYQ6_9ZZZZ</name>